<dbReference type="AlphaFoldDB" id="A0A450Y3Z1"/>
<accession>A0A450Y3Z1</accession>
<organism evidence="1">
    <name type="scientific">Candidatus Kentrum sp. LPFa</name>
    <dbReference type="NCBI Taxonomy" id="2126335"/>
    <lineage>
        <taxon>Bacteria</taxon>
        <taxon>Pseudomonadati</taxon>
        <taxon>Pseudomonadota</taxon>
        <taxon>Gammaproteobacteria</taxon>
        <taxon>Candidatus Kentrum</taxon>
    </lineage>
</organism>
<dbReference type="EMBL" id="CAADFP010000558">
    <property type="protein sequence ID" value="VFK36268.1"/>
    <property type="molecule type" value="Genomic_DNA"/>
</dbReference>
<sequence>MDNSDGRRRIQADYGTPQGGVFSPPCWPLFINQIFALNSLDWLLDRHGLRSNVTPMTLLSCAATAPKLKKH</sequence>
<proteinExistence type="predicted"/>
<reference evidence="1" key="1">
    <citation type="submission" date="2019-02" db="EMBL/GenBank/DDBJ databases">
        <authorList>
            <person name="Gruber-Vodicka R. H."/>
            <person name="Seah K. B. B."/>
        </authorList>
    </citation>
    <scope>NUCLEOTIDE SEQUENCE</scope>
    <source>
        <strain evidence="1">BECK_S426</strain>
    </source>
</reference>
<evidence type="ECO:0008006" key="2">
    <source>
        <dbReference type="Google" id="ProtNLM"/>
    </source>
</evidence>
<evidence type="ECO:0000313" key="1">
    <source>
        <dbReference type="EMBL" id="VFK36268.1"/>
    </source>
</evidence>
<name>A0A450Y3Z1_9GAMM</name>
<protein>
    <recommendedName>
        <fullName evidence="2">Reverse transcriptase (RNA-dependent DNA polymerase)</fullName>
    </recommendedName>
</protein>
<gene>
    <name evidence="1" type="ORF">BECKLPF1236C_GA0070990_105581</name>
</gene>